<evidence type="ECO:0000256" key="4">
    <source>
        <dbReference type="ARBA" id="ARBA00022825"/>
    </source>
</evidence>
<proteinExistence type="inferred from homology"/>
<organism evidence="9 10">
    <name type="scientific">Deinococcus malanensis</name>
    <dbReference type="NCBI Taxonomy" id="1706855"/>
    <lineage>
        <taxon>Bacteria</taxon>
        <taxon>Thermotogati</taxon>
        <taxon>Deinococcota</taxon>
        <taxon>Deinococci</taxon>
        <taxon>Deinococcales</taxon>
        <taxon>Deinococcaceae</taxon>
        <taxon>Deinococcus</taxon>
    </lineage>
</organism>
<dbReference type="PANTHER" id="PTHR43806">
    <property type="entry name" value="PEPTIDASE S8"/>
    <property type="match status" value="1"/>
</dbReference>
<keyword evidence="10" id="KW-1185">Reference proteome</keyword>
<dbReference type="PROSITE" id="PS51892">
    <property type="entry name" value="SUBTILASE"/>
    <property type="match status" value="1"/>
</dbReference>
<feature type="domain" description="Fervidolysin-like N-terminal prodomain" evidence="8">
    <location>
        <begin position="42"/>
        <end position="116"/>
    </location>
</feature>
<evidence type="ECO:0000259" key="8">
    <source>
        <dbReference type="Pfam" id="PF22148"/>
    </source>
</evidence>
<dbReference type="Pfam" id="PF00082">
    <property type="entry name" value="Peptidase_S8"/>
    <property type="match status" value="1"/>
</dbReference>
<dbReference type="RefSeq" id="WP_189008805.1">
    <property type="nucleotide sequence ID" value="NZ_BMPP01000009.1"/>
</dbReference>
<feature type="active site" description="Charge relay system" evidence="5">
    <location>
        <position position="173"/>
    </location>
</feature>
<dbReference type="InterPro" id="IPR054399">
    <property type="entry name" value="Fervidolysin-like_N_prodom"/>
</dbReference>
<evidence type="ECO:0000256" key="3">
    <source>
        <dbReference type="ARBA" id="ARBA00022801"/>
    </source>
</evidence>
<evidence type="ECO:0000313" key="9">
    <source>
        <dbReference type="EMBL" id="GGK29423.1"/>
    </source>
</evidence>
<keyword evidence="2 5" id="KW-0645">Protease</keyword>
<comment type="similarity">
    <text evidence="1 5">Belongs to the peptidase S8 family.</text>
</comment>
<dbReference type="InterPro" id="IPR023828">
    <property type="entry name" value="Peptidase_S8_Ser-AS"/>
</dbReference>
<sequence length="465" mass="47778">MAQIARPALLLPGLLLTALLAACGQDAPTSASSALSSQVVSASPAAVAGEVLVQFTRAAGSQGLRDVERQGLRVAEQVAVTDGAPLYRMQITNGQAVDAIVRALSRNPNVRFAEPNWIYMHAATSNDPYYTDGTLWGMYGDATSPANGFGSQAGEAWAANHTGSKNVYIGVIDEGIQFTHPDLAANIWLNPFDAADGVDNDGNGYVDDTRGWDFANGNNTIYDGNKREGTDEHGTHVAGTIGGVGGNGVGVAGVNWNVTMISGKFLGSRGGSLADAIKAVDYFTDLKTRHKLNIVATSNSWGGGGFSQGLLDAINRGGDAGILFIAAAGNGGSDGVGDNNDTTANYPSNYECTNAGTRGWDCVIAVAAIDKTGALARFSNYGAKTVDIGAPGVAVMSTLPTNTYGSYNGTSMATPHVSGGAALYASTNTTATAQQIKEAIMSSAAATASLNLKTVTNGRLNVSTF</sequence>
<dbReference type="PRINTS" id="PR00723">
    <property type="entry name" value="SUBTILISIN"/>
</dbReference>
<dbReference type="SUPFAM" id="SSF52743">
    <property type="entry name" value="Subtilisin-like"/>
    <property type="match status" value="1"/>
</dbReference>
<dbReference type="InterPro" id="IPR022398">
    <property type="entry name" value="Peptidase_S8_His-AS"/>
</dbReference>
<dbReference type="Pfam" id="PF22148">
    <property type="entry name" value="Fervidolysin_NPro-like"/>
    <property type="match status" value="1"/>
</dbReference>
<gene>
    <name evidence="9" type="ORF">GCM10008955_24070</name>
</gene>
<dbReference type="InterPro" id="IPR015500">
    <property type="entry name" value="Peptidase_S8_subtilisin-rel"/>
</dbReference>
<name>A0ABQ2EWN0_9DEIO</name>
<dbReference type="CDD" id="cd07473">
    <property type="entry name" value="Peptidases_S8_Subtilisin_like"/>
    <property type="match status" value="1"/>
</dbReference>
<dbReference type="PROSITE" id="PS51257">
    <property type="entry name" value="PROKAR_LIPOPROTEIN"/>
    <property type="match status" value="1"/>
</dbReference>
<feature type="domain" description="Peptidase S8/S53" evidence="7">
    <location>
        <begin position="165"/>
        <end position="447"/>
    </location>
</feature>
<keyword evidence="3 5" id="KW-0378">Hydrolase</keyword>
<accession>A0ABQ2EWN0</accession>
<evidence type="ECO:0000259" key="7">
    <source>
        <dbReference type="Pfam" id="PF00082"/>
    </source>
</evidence>
<evidence type="ECO:0000256" key="5">
    <source>
        <dbReference type="PROSITE-ProRule" id="PRU01240"/>
    </source>
</evidence>
<feature type="signal peptide" evidence="6">
    <location>
        <begin position="1"/>
        <end position="21"/>
    </location>
</feature>
<dbReference type="InterPro" id="IPR034204">
    <property type="entry name" value="PfSUB1-like_cat_dom"/>
</dbReference>
<dbReference type="Gene3D" id="3.40.50.200">
    <property type="entry name" value="Peptidase S8/S53 domain"/>
    <property type="match status" value="1"/>
</dbReference>
<protein>
    <recommendedName>
        <fullName evidence="11">Peptidase S8</fullName>
    </recommendedName>
</protein>
<dbReference type="PROSITE" id="PS00138">
    <property type="entry name" value="SUBTILASE_SER"/>
    <property type="match status" value="1"/>
</dbReference>
<keyword evidence="6" id="KW-0732">Signal</keyword>
<evidence type="ECO:0000256" key="1">
    <source>
        <dbReference type="ARBA" id="ARBA00011073"/>
    </source>
</evidence>
<dbReference type="PANTHER" id="PTHR43806:SF11">
    <property type="entry name" value="CEREVISIN-RELATED"/>
    <property type="match status" value="1"/>
</dbReference>
<feature type="active site" description="Charge relay system" evidence="5">
    <location>
        <position position="233"/>
    </location>
</feature>
<reference evidence="10" key="1">
    <citation type="journal article" date="2019" name="Int. J. Syst. Evol. Microbiol.">
        <title>The Global Catalogue of Microorganisms (GCM) 10K type strain sequencing project: providing services to taxonomists for standard genome sequencing and annotation.</title>
        <authorList>
            <consortium name="The Broad Institute Genomics Platform"/>
            <consortium name="The Broad Institute Genome Sequencing Center for Infectious Disease"/>
            <person name="Wu L."/>
            <person name="Ma J."/>
        </authorList>
    </citation>
    <scope>NUCLEOTIDE SEQUENCE [LARGE SCALE GENOMIC DNA]</scope>
    <source>
        <strain evidence="10">JCM 30331</strain>
    </source>
</reference>
<dbReference type="PROSITE" id="PS00137">
    <property type="entry name" value="SUBTILASE_HIS"/>
    <property type="match status" value="1"/>
</dbReference>
<comment type="caution">
    <text evidence="9">The sequence shown here is derived from an EMBL/GenBank/DDBJ whole genome shotgun (WGS) entry which is preliminary data.</text>
</comment>
<evidence type="ECO:0000256" key="6">
    <source>
        <dbReference type="SAM" id="SignalP"/>
    </source>
</evidence>
<evidence type="ECO:0000313" key="10">
    <source>
        <dbReference type="Proteomes" id="UP000647587"/>
    </source>
</evidence>
<dbReference type="Proteomes" id="UP000647587">
    <property type="component" value="Unassembled WGS sequence"/>
</dbReference>
<feature type="active site" description="Charge relay system" evidence="5">
    <location>
        <position position="411"/>
    </location>
</feature>
<dbReference type="InterPro" id="IPR036852">
    <property type="entry name" value="Peptidase_S8/S53_dom_sf"/>
</dbReference>
<keyword evidence="4 5" id="KW-0720">Serine protease</keyword>
<feature type="chain" id="PRO_5047165142" description="Peptidase S8" evidence="6">
    <location>
        <begin position="22"/>
        <end position="465"/>
    </location>
</feature>
<dbReference type="EMBL" id="BMPP01000009">
    <property type="protein sequence ID" value="GGK29423.1"/>
    <property type="molecule type" value="Genomic_DNA"/>
</dbReference>
<dbReference type="InterPro" id="IPR050131">
    <property type="entry name" value="Peptidase_S8_subtilisin-like"/>
</dbReference>
<dbReference type="InterPro" id="IPR000209">
    <property type="entry name" value="Peptidase_S8/S53_dom"/>
</dbReference>
<evidence type="ECO:0008006" key="11">
    <source>
        <dbReference type="Google" id="ProtNLM"/>
    </source>
</evidence>
<evidence type="ECO:0000256" key="2">
    <source>
        <dbReference type="ARBA" id="ARBA00022670"/>
    </source>
</evidence>